<comment type="caution">
    <text evidence="1">The sequence shown here is derived from an EMBL/GenBank/DDBJ whole genome shotgun (WGS) entry which is preliminary data.</text>
</comment>
<gene>
    <name evidence="1" type="ORF">JFY56_14495</name>
</gene>
<name>A0ABS3TRZ3_9PSED</name>
<protein>
    <submittedName>
        <fullName evidence="1">Uncharacterized protein</fullName>
    </submittedName>
</protein>
<dbReference type="EMBL" id="JAELYA010000005">
    <property type="protein sequence ID" value="MBO3276440.1"/>
    <property type="molecule type" value="Genomic_DNA"/>
</dbReference>
<dbReference type="RefSeq" id="WP_208314752.1">
    <property type="nucleotide sequence ID" value="NZ_JAELYA010000005.1"/>
</dbReference>
<evidence type="ECO:0000313" key="2">
    <source>
        <dbReference type="Proteomes" id="UP000669060"/>
    </source>
</evidence>
<evidence type="ECO:0000313" key="1">
    <source>
        <dbReference type="EMBL" id="MBO3276440.1"/>
    </source>
</evidence>
<dbReference type="Proteomes" id="UP000669060">
    <property type="component" value="Unassembled WGS sequence"/>
</dbReference>
<keyword evidence="2" id="KW-1185">Reference proteome</keyword>
<sequence>MLVGVVDSAMYPQITLRKPQPPLLTRVATLGLYKKTVTYQVAPSVRIRDEDNRFMVYGMLPKVTGKVVGLKSGVGGQVSQVWVLTGEEAVEYVRRPDTHFPK</sequence>
<proteinExistence type="predicted"/>
<reference evidence="1 2" key="1">
    <citation type="submission" date="2020-12" db="EMBL/GenBank/DDBJ databases">
        <title>Pseudomonas schmalbachii sp. nov. isolated from millipede gut.</title>
        <authorList>
            <person name="Shelomi M."/>
        </authorList>
    </citation>
    <scope>NUCLEOTIDE SEQUENCE [LARGE SCALE GENOMIC DNA]</scope>
    <source>
        <strain evidence="1 2">Milli4</strain>
    </source>
</reference>
<accession>A0ABS3TRZ3</accession>
<organism evidence="1 2">
    <name type="scientific">Pseudomonas schmalbachii</name>
    <dbReference type="NCBI Taxonomy" id="2816993"/>
    <lineage>
        <taxon>Bacteria</taxon>
        <taxon>Pseudomonadati</taxon>
        <taxon>Pseudomonadota</taxon>
        <taxon>Gammaproteobacteria</taxon>
        <taxon>Pseudomonadales</taxon>
        <taxon>Pseudomonadaceae</taxon>
        <taxon>Pseudomonas</taxon>
    </lineage>
</organism>